<reference evidence="3" key="1">
    <citation type="submission" date="2017-05" db="EMBL/GenBank/DDBJ databases">
        <authorList>
            <person name="Sharma S."/>
            <person name="Sidhu C."/>
            <person name="Pinnaka A.K."/>
        </authorList>
    </citation>
    <scope>NUCLEOTIDE SEQUENCE [LARGE SCALE GENOMIC DNA]</scope>
    <source>
        <strain evidence="3">AK93</strain>
    </source>
</reference>
<organism evidence="2 3">
    <name type="scientific">Alkalilimnicola ehrlichii</name>
    <dbReference type="NCBI Taxonomy" id="351052"/>
    <lineage>
        <taxon>Bacteria</taxon>
        <taxon>Pseudomonadati</taxon>
        <taxon>Pseudomonadota</taxon>
        <taxon>Gammaproteobacteria</taxon>
        <taxon>Chromatiales</taxon>
        <taxon>Ectothiorhodospiraceae</taxon>
        <taxon>Alkalilimnicola</taxon>
    </lineage>
</organism>
<dbReference type="EMBL" id="NFZW01000045">
    <property type="protein sequence ID" value="RFA31633.1"/>
    <property type="molecule type" value="Genomic_DNA"/>
</dbReference>
<comment type="caution">
    <text evidence="2">The sequence shown here is derived from an EMBL/GenBank/DDBJ whole genome shotgun (WGS) entry which is preliminary data.</text>
</comment>
<evidence type="ECO:0000313" key="3">
    <source>
        <dbReference type="Proteomes" id="UP000256763"/>
    </source>
</evidence>
<gene>
    <name evidence="2" type="ORF">CAL65_22060</name>
</gene>
<name>A0A3E0WHC0_9GAMM</name>
<proteinExistence type="predicted"/>
<dbReference type="AlphaFoldDB" id="A0A3E0WHC0"/>
<protein>
    <submittedName>
        <fullName evidence="2">Uncharacterized protein</fullName>
    </submittedName>
</protein>
<feature type="chain" id="PRO_5017835546" evidence="1">
    <location>
        <begin position="20"/>
        <end position="313"/>
    </location>
</feature>
<evidence type="ECO:0000313" key="2">
    <source>
        <dbReference type="EMBL" id="RFA31633.1"/>
    </source>
</evidence>
<feature type="signal peptide" evidence="1">
    <location>
        <begin position="1"/>
        <end position="19"/>
    </location>
</feature>
<evidence type="ECO:0000256" key="1">
    <source>
        <dbReference type="SAM" id="SignalP"/>
    </source>
</evidence>
<keyword evidence="3" id="KW-1185">Reference proteome</keyword>
<dbReference type="Proteomes" id="UP000256763">
    <property type="component" value="Unassembled WGS sequence"/>
</dbReference>
<keyword evidence="1" id="KW-0732">Signal</keyword>
<accession>A0A3E0WHC0</accession>
<sequence>MSRYLFLFLFLVVSLPVAAGVGEPRVKTVELRDQTHLSLSLVPDLGVRFLFPFLLDRVDDDIPFTMQLTNSAVFKCDICSSDGFVPGSALRGRNSFIVTAPPQPTSHGNDGAHYAGHLFVSVGGYNLTVALRTTYEVDDHYTDIRFVLSEEARERLIDSMVEQRIEAMRAQHERRLARLDEEVQSRAFQLIGRLALSDPQRRRIRERQEWTTANGETALLMLQEVRTLGSYHLFLYDIRNDGTEPLRVGDASLRVLDPDGAETELETANTPPAPIPPGEIGRGVLVATSDQAIGRDRLRFSLFSGGETVEVKW</sequence>